<dbReference type="InterPro" id="IPR057326">
    <property type="entry name" value="KR_dom"/>
</dbReference>
<comment type="caution">
    <text evidence="5">The sequence shown here is derived from an EMBL/GenBank/DDBJ whole genome shotgun (WGS) entry which is preliminary data.</text>
</comment>
<dbReference type="InterPro" id="IPR002347">
    <property type="entry name" value="SDR_fam"/>
</dbReference>
<dbReference type="Pfam" id="PF13561">
    <property type="entry name" value="adh_short_C2"/>
    <property type="match status" value="1"/>
</dbReference>
<dbReference type="RefSeq" id="WP_266259847.1">
    <property type="nucleotide sequence ID" value="NZ_JAMXWF010000024.1"/>
</dbReference>
<proteinExistence type="inferred from homology"/>
<protein>
    <submittedName>
        <fullName evidence="5">Glucose 1-dehydrogenase</fullName>
        <ecNumber evidence="5">1.1.1.47</ecNumber>
    </submittedName>
</protein>
<keyword evidence="2 5" id="KW-0560">Oxidoreductase</keyword>
<dbReference type="EMBL" id="JAPKHW010000024">
    <property type="protein sequence ID" value="MCX4148863.1"/>
    <property type="molecule type" value="Genomic_DNA"/>
</dbReference>
<evidence type="ECO:0000256" key="1">
    <source>
        <dbReference type="ARBA" id="ARBA00006484"/>
    </source>
</evidence>
<keyword evidence="6" id="KW-1185">Reference proteome</keyword>
<comment type="similarity">
    <text evidence="1">Belongs to the short-chain dehydrogenases/reductases (SDR) family.</text>
</comment>
<feature type="domain" description="Ketoreductase" evidence="3">
    <location>
        <begin position="6"/>
        <end position="206"/>
    </location>
</feature>
<reference evidence="5" key="1">
    <citation type="submission" date="2022-06" db="EMBL/GenBank/DDBJ databases">
        <title>PHB producers.</title>
        <authorList>
            <person name="Besaury L."/>
        </authorList>
    </citation>
    <scope>NUCLEOTIDE SEQUENCE</scope>
    <source>
        <strain evidence="5 6">SEWS6</strain>
    </source>
</reference>
<dbReference type="EMBL" id="JAMXWF010000024">
    <property type="protein sequence ID" value="MDQ6410681.1"/>
    <property type="molecule type" value="Genomic_DNA"/>
</dbReference>
<dbReference type="InterPro" id="IPR036291">
    <property type="entry name" value="NAD(P)-bd_dom_sf"/>
</dbReference>
<evidence type="ECO:0000313" key="7">
    <source>
        <dbReference type="Proteomes" id="UP001242288"/>
    </source>
</evidence>
<dbReference type="Proteomes" id="UP001209412">
    <property type="component" value="Unassembled WGS sequence"/>
</dbReference>
<dbReference type="SMART" id="SM00822">
    <property type="entry name" value="PKS_KR"/>
    <property type="match status" value="1"/>
</dbReference>
<dbReference type="PRINTS" id="PR00080">
    <property type="entry name" value="SDRFAMILY"/>
</dbReference>
<gene>
    <name evidence="5" type="ORF">NIE36_26235</name>
    <name evidence="4" type="ORF">OSB80_26315</name>
</gene>
<evidence type="ECO:0000256" key="2">
    <source>
        <dbReference type="ARBA" id="ARBA00023002"/>
    </source>
</evidence>
<evidence type="ECO:0000313" key="4">
    <source>
        <dbReference type="EMBL" id="MCX4148863.1"/>
    </source>
</evidence>
<name>A0AAP5BH65_9BURK</name>
<evidence type="ECO:0000313" key="5">
    <source>
        <dbReference type="EMBL" id="MDQ6410681.1"/>
    </source>
</evidence>
<dbReference type="Gene3D" id="3.40.50.720">
    <property type="entry name" value="NAD(P)-binding Rossmann-like Domain"/>
    <property type="match status" value="1"/>
</dbReference>
<evidence type="ECO:0000259" key="3">
    <source>
        <dbReference type="SMART" id="SM00822"/>
    </source>
</evidence>
<accession>A0AAP5BH65</accession>
<dbReference type="PANTHER" id="PTHR48107">
    <property type="entry name" value="NADPH-DEPENDENT ALDEHYDE REDUCTASE-LIKE PROTEIN, CHLOROPLASTIC-RELATED"/>
    <property type="match status" value="1"/>
</dbReference>
<dbReference type="SUPFAM" id="SSF51735">
    <property type="entry name" value="NAD(P)-binding Rossmann-fold domains"/>
    <property type="match status" value="1"/>
</dbReference>
<dbReference type="PANTHER" id="PTHR48107:SF7">
    <property type="entry name" value="RE15974P"/>
    <property type="match status" value="1"/>
</dbReference>
<dbReference type="PRINTS" id="PR00081">
    <property type="entry name" value="GDHRDH"/>
</dbReference>
<dbReference type="FunFam" id="3.40.50.720:FF:000084">
    <property type="entry name" value="Short-chain dehydrogenase reductase"/>
    <property type="match status" value="1"/>
</dbReference>
<organism evidence="5 7">
    <name type="scientific">Paraburkholderia madseniana</name>
    <dbReference type="NCBI Taxonomy" id="2599607"/>
    <lineage>
        <taxon>Bacteria</taxon>
        <taxon>Pseudomonadati</taxon>
        <taxon>Pseudomonadota</taxon>
        <taxon>Betaproteobacteria</taxon>
        <taxon>Burkholderiales</taxon>
        <taxon>Burkholderiaceae</taxon>
        <taxon>Paraburkholderia</taxon>
    </lineage>
</organism>
<dbReference type="EC" id="1.1.1.47" evidence="5"/>
<sequence>MSVPSNVAIVTGASRGIGAAIARRLAESGFTVIVNYVSNKEEADNVVASITVAGGIAHTVRADISKADDFARLFDEAEAKAGPVALLVNNAGLMSAKRIAEVDDEWFDRLFAINVRGTLNGCRLAATRLVDGGAIINLSTSVIGMSPPGYGPYCASKAAVEALTRSLSKELGARGIRVNAVAPGPTDTELLHGANTPERTQGFRDMTPLGRLGEPDDIANVIAFLGTPAAAWINGQTIRVNGGIVA</sequence>
<dbReference type="NCBIfam" id="NF005559">
    <property type="entry name" value="PRK07231.1"/>
    <property type="match status" value="1"/>
</dbReference>
<evidence type="ECO:0000313" key="6">
    <source>
        <dbReference type="Proteomes" id="UP001209412"/>
    </source>
</evidence>
<dbReference type="AlphaFoldDB" id="A0AAP5BH65"/>
<dbReference type="GO" id="GO:0047936">
    <property type="term" value="F:glucose 1-dehydrogenase [NAD(P)+] activity"/>
    <property type="evidence" value="ECO:0007669"/>
    <property type="project" value="UniProtKB-EC"/>
</dbReference>
<dbReference type="Proteomes" id="UP001242288">
    <property type="component" value="Unassembled WGS sequence"/>
</dbReference>